<dbReference type="RefSeq" id="WP_206856748.1">
    <property type="nucleotide sequence ID" value="NZ_CP147250.1"/>
</dbReference>
<name>A0ABZ2SW96_9ENTE</name>
<keyword evidence="1" id="KW-0472">Membrane</keyword>
<keyword evidence="1" id="KW-0812">Transmembrane</keyword>
<evidence type="ECO:0000313" key="3">
    <source>
        <dbReference type="Proteomes" id="UP000664360"/>
    </source>
</evidence>
<protein>
    <submittedName>
        <fullName evidence="2">Uncharacterized protein</fullName>
    </submittedName>
</protein>
<evidence type="ECO:0000313" key="2">
    <source>
        <dbReference type="EMBL" id="WYJ79973.1"/>
    </source>
</evidence>
<dbReference type="Proteomes" id="UP000664360">
    <property type="component" value="Chromosome"/>
</dbReference>
<proteinExistence type="predicted"/>
<dbReference type="EMBL" id="CP147250">
    <property type="protein sequence ID" value="WYJ79973.1"/>
    <property type="molecule type" value="Genomic_DNA"/>
</dbReference>
<sequence>MLVNSILSLVVLTLLVFLSIQIIKQLRLISLKKNAVDQPDLYKKISIYELKLFKKQFFYLLVINGLITIALVFCIYMLFELQNARINDHRTILNLVERIRELNAVE</sequence>
<feature type="transmembrane region" description="Helical" evidence="1">
    <location>
        <begin position="57"/>
        <end position="79"/>
    </location>
</feature>
<feature type="transmembrane region" description="Helical" evidence="1">
    <location>
        <begin position="6"/>
        <end position="23"/>
    </location>
</feature>
<accession>A0ABZ2SW96</accession>
<keyword evidence="1" id="KW-1133">Transmembrane helix</keyword>
<keyword evidence="3" id="KW-1185">Reference proteome</keyword>
<gene>
    <name evidence="2" type="ORF">DOK79_001526</name>
</gene>
<organism evidence="2 3">
    <name type="scientific">Candidatus Enterococcus mangumiae</name>
    <dbReference type="NCBI Taxonomy" id="2230878"/>
    <lineage>
        <taxon>Bacteria</taxon>
        <taxon>Bacillati</taxon>
        <taxon>Bacillota</taxon>
        <taxon>Bacilli</taxon>
        <taxon>Lactobacillales</taxon>
        <taxon>Enterococcaceae</taxon>
        <taxon>Enterococcus</taxon>
    </lineage>
</organism>
<reference evidence="2 3" key="1">
    <citation type="submission" date="2021-03" db="EMBL/GenBank/DDBJ databases">
        <authorList>
            <person name="Gilmore M.S."/>
            <person name="Schwartzman J."/>
            <person name="Van Tyne D."/>
            <person name="Martin M."/>
            <person name="Earl A.M."/>
            <person name="Manson A.L."/>
            <person name="Straub T."/>
            <person name="Salamzade R."/>
            <person name="Saavedra J."/>
            <person name="Lebreton F."/>
            <person name="Prichula J."/>
            <person name="Schaufler K."/>
            <person name="Gaca A."/>
            <person name="Sgardioli B."/>
            <person name="Wagenaar J."/>
            <person name="Strong T."/>
        </authorList>
    </citation>
    <scope>NUCLEOTIDE SEQUENCE [LARGE SCALE GENOMIC DNA]</scope>
    <source>
        <strain evidence="2 3">DIV1094</strain>
    </source>
</reference>
<reference evidence="2 3" key="2">
    <citation type="submission" date="2024-03" db="EMBL/GenBank/DDBJ databases">
        <title>The Genome Sequence of Enterococcus sp. DIV1094.</title>
        <authorList>
            <consortium name="The Broad Institute Genomics Platform"/>
            <consortium name="The Broad Institute Microbial Omics Core"/>
            <consortium name="The Broad Institute Genomic Center for Infectious Diseases"/>
            <person name="Earl A."/>
            <person name="Manson A."/>
            <person name="Gilmore M."/>
            <person name="Schwartman J."/>
            <person name="Shea T."/>
            <person name="Abouelleil A."/>
            <person name="Cao P."/>
            <person name="Chapman S."/>
            <person name="Cusick C."/>
            <person name="Young S."/>
            <person name="Neafsey D."/>
            <person name="Nusbaum C."/>
            <person name="Birren B."/>
        </authorList>
    </citation>
    <scope>NUCLEOTIDE SEQUENCE [LARGE SCALE GENOMIC DNA]</scope>
    <source>
        <strain evidence="2 3">DIV1094</strain>
    </source>
</reference>
<evidence type="ECO:0000256" key="1">
    <source>
        <dbReference type="SAM" id="Phobius"/>
    </source>
</evidence>